<organism evidence="2 3">
    <name type="scientific">Cystobacter fuscus (strain ATCC 25194 / DSM 2262 / NBRC 100088 / M29)</name>
    <dbReference type="NCBI Taxonomy" id="1242864"/>
    <lineage>
        <taxon>Bacteria</taxon>
        <taxon>Pseudomonadati</taxon>
        <taxon>Myxococcota</taxon>
        <taxon>Myxococcia</taxon>
        <taxon>Myxococcales</taxon>
        <taxon>Cystobacterineae</taxon>
        <taxon>Archangiaceae</taxon>
        <taxon>Cystobacter</taxon>
    </lineage>
</organism>
<keyword evidence="3" id="KW-1185">Reference proteome</keyword>
<evidence type="ECO:0000313" key="2">
    <source>
        <dbReference type="EMBL" id="EPX64110.1"/>
    </source>
</evidence>
<name>S9PII5_CYSF2</name>
<dbReference type="AlphaFoldDB" id="S9PII5"/>
<gene>
    <name evidence="2" type="ORF">D187_005243</name>
</gene>
<accession>S9PII5</accession>
<evidence type="ECO:0000313" key="3">
    <source>
        <dbReference type="Proteomes" id="UP000011682"/>
    </source>
</evidence>
<proteinExistence type="predicted"/>
<dbReference type="EMBL" id="ANAH02000004">
    <property type="protein sequence ID" value="EPX64110.1"/>
    <property type="molecule type" value="Genomic_DNA"/>
</dbReference>
<comment type="caution">
    <text evidence="2">The sequence shown here is derived from an EMBL/GenBank/DDBJ whole genome shotgun (WGS) entry which is preliminary data.</text>
</comment>
<feature type="compositionally biased region" description="Polar residues" evidence="1">
    <location>
        <begin position="1"/>
        <end position="11"/>
    </location>
</feature>
<protein>
    <submittedName>
        <fullName evidence="2">Uncharacterized protein</fullName>
    </submittedName>
</protein>
<reference evidence="2" key="1">
    <citation type="submission" date="2013-05" db="EMBL/GenBank/DDBJ databases">
        <title>Genome assembly of Cystobacter fuscus DSM 2262.</title>
        <authorList>
            <person name="Sharma G."/>
            <person name="Khatri I."/>
            <person name="Kaur C."/>
            <person name="Mayilraj S."/>
            <person name="Subramanian S."/>
        </authorList>
    </citation>
    <scope>NUCLEOTIDE SEQUENCE [LARGE SCALE GENOMIC DNA]</scope>
    <source>
        <strain evidence="2">DSM 2262</strain>
    </source>
</reference>
<feature type="region of interest" description="Disordered" evidence="1">
    <location>
        <begin position="1"/>
        <end position="21"/>
    </location>
</feature>
<sequence>MLESLLVQTSPHHGGSDDPCPGTAQISLGQIAVHIILGRRLLVEVRSIRRLLKLIPPVFDVV</sequence>
<dbReference type="Proteomes" id="UP000011682">
    <property type="component" value="Unassembled WGS sequence"/>
</dbReference>
<evidence type="ECO:0000256" key="1">
    <source>
        <dbReference type="SAM" id="MobiDB-lite"/>
    </source>
</evidence>